<feature type="compositionally biased region" description="Polar residues" evidence="1">
    <location>
        <begin position="685"/>
        <end position="695"/>
    </location>
</feature>
<feature type="compositionally biased region" description="Basic and acidic residues" evidence="1">
    <location>
        <begin position="640"/>
        <end position="649"/>
    </location>
</feature>
<protein>
    <submittedName>
        <fullName evidence="2">Nucleic acid-binding, OB-fold</fullName>
    </submittedName>
</protein>
<proteinExistence type="predicted"/>
<dbReference type="InterPro" id="IPR012340">
    <property type="entry name" value="NA-bd_OB-fold"/>
</dbReference>
<feature type="compositionally biased region" description="Low complexity" evidence="1">
    <location>
        <begin position="301"/>
        <end position="314"/>
    </location>
</feature>
<reference evidence="2" key="1">
    <citation type="submission" date="2014-08" db="EMBL/GenBank/DDBJ databases">
        <authorList>
            <person name="Sharma Rahul"/>
            <person name="Thines Marco"/>
        </authorList>
    </citation>
    <scope>NUCLEOTIDE SEQUENCE</scope>
</reference>
<feature type="region of interest" description="Disordered" evidence="1">
    <location>
        <begin position="636"/>
        <end position="704"/>
    </location>
</feature>
<evidence type="ECO:0000313" key="2">
    <source>
        <dbReference type="EMBL" id="CED84612.1"/>
    </source>
</evidence>
<organism evidence="2">
    <name type="scientific">Phaffia rhodozyma</name>
    <name type="common">Yeast</name>
    <name type="synonym">Xanthophyllomyces dendrorhous</name>
    <dbReference type="NCBI Taxonomy" id="264483"/>
    <lineage>
        <taxon>Eukaryota</taxon>
        <taxon>Fungi</taxon>
        <taxon>Dikarya</taxon>
        <taxon>Basidiomycota</taxon>
        <taxon>Agaricomycotina</taxon>
        <taxon>Tremellomycetes</taxon>
        <taxon>Cystofilobasidiales</taxon>
        <taxon>Mrakiaceae</taxon>
        <taxon>Phaffia</taxon>
    </lineage>
</organism>
<accession>A0A0F7SQW0</accession>
<sequence length="704" mass="78715">MSTPISIIGLNPLTLHAVSTLYFSQPSVGPSIIRPVLQVLFLSDPSFHPAVPSSNEPSHLPVINFLLSDSFQYMKTTLDRASVPLSSSLSCALTALEENTIVKLNGYRVETQADGQKCIILSSLEVLSTSSPKIGHPLPVDAVSHPTAVTNTLSSSQRTADISHYHSRYAFGNLSFPSIASSSSSMMHPSVPPSLASDRFVDSRLYTHQPDVLPLSVKYRPEAASSSVQPSQHTALLIPRLPLELQMMIISECVESYRLDDKLTKATVARSCPERERNEPSLAEKSNVLRPSGNQWYSVGTSSTSKLSSKPLAPGSKPRWLLPMLLKTRSEAREFGEFDESPEPIEFWNSWEPNRFKRVAEPSPEEVLARRQEELRSRTRWALSLVCKTWHEIATPLLYRHIHVTSLQAYALLGPVLSSPTRGPALVSWIKRAVLREVPADWRNPESVVGLVLDNLKDLEVLKIRFVSSESAMSTEEIIGGRGMLMLGKAVWEAYPKLNPKVYHQHHLPTFILPTVSKAWPRLRSTSSEFMFCLTHPSRAMSKFPNLPLKSHHLTVIVAGDPSRLYRLPRLLLRMTANPHLKSFAITVRCASHGMADLVELLLGREPTLRSKSSMDVCWHENNQWVSRKIESSPLVLSGRQDRRRDRDSANGMVDEPEDEVDHEDEEEGEEEEQGEESSLDVSDLTMNQGETEQGQLEVKEEEV</sequence>
<name>A0A0F7SQW0_PHARH</name>
<dbReference type="Gene3D" id="2.40.50.140">
    <property type="entry name" value="Nucleic acid-binding proteins"/>
    <property type="match status" value="1"/>
</dbReference>
<dbReference type="EMBL" id="LN483166">
    <property type="protein sequence ID" value="CED84612.1"/>
    <property type="molecule type" value="Genomic_DNA"/>
</dbReference>
<feature type="region of interest" description="Disordered" evidence="1">
    <location>
        <begin position="293"/>
        <end position="314"/>
    </location>
</feature>
<evidence type="ECO:0000256" key="1">
    <source>
        <dbReference type="SAM" id="MobiDB-lite"/>
    </source>
</evidence>
<feature type="compositionally biased region" description="Acidic residues" evidence="1">
    <location>
        <begin position="655"/>
        <end position="679"/>
    </location>
</feature>
<dbReference type="AlphaFoldDB" id="A0A0F7SQW0"/>